<evidence type="ECO:0000313" key="7">
    <source>
        <dbReference type="EMBL" id="BBH50940.1"/>
    </source>
</evidence>
<dbReference type="KEGG" id="pcat:Pcatena_15270"/>
<dbReference type="HAMAP" id="MF_02126">
    <property type="entry name" value="RF_methyltr_PrmC"/>
    <property type="match status" value="1"/>
</dbReference>
<evidence type="ECO:0000259" key="6">
    <source>
        <dbReference type="PROSITE" id="PS51163"/>
    </source>
</evidence>
<protein>
    <recommendedName>
        <fullName evidence="5">Release factor glutamine methyltransferase</fullName>
        <shortName evidence="5">RF MTase</shortName>
        <ecNumber evidence="5">2.1.1.297</ecNumber>
    </recommendedName>
    <alternativeName>
        <fullName evidence="5">N5-glutamine methyltransferase PrmC</fullName>
    </alternativeName>
    <alternativeName>
        <fullName evidence="5">Protein-(glutamine-N5) MTase PrmC</fullName>
    </alternativeName>
    <alternativeName>
        <fullName evidence="5">Protein-glutamine N-methyltransferase PrmC</fullName>
    </alternativeName>
</protein>
<dbReference type="Proteomes" id="UP000273154">
    <property type="component" value="Chromosome"/>
</dbReference>
<reference evidence="8" key="1">
    <citation type="submission" date="2018-11" db="EMBL/GenBank/DDBJ databases">
        <title>Comparative genomics of Parolsenella catena and Libanicoccus massiliensis: Reclassification of Libanicoccus massiliensis as Parolsenella massiliensis comb. nov.</title>
        <authorList>
            <person name="Sakamoto M."/>
            <person name="Ikeyama N."/>
            <person name="Murakami T."/>
            <person name="Mori H."/>
            <person name="Yuki M."/>
            <person name="Ohkuma M."/>
        </authorList>
    </citation>
    <scope>NUCLEOTIDE SEQUENCE [LARGE SCALE GENOMIC DNA]</scope>
    <source>
        <strain evidence="8">JCM 31932</strain>
    </source>
</reference>
<keyword evidence="8" id="KW-1185">Reference proteome</keyword>
<sequence>MSEENVWTINRCLTWTRDYLARKGDEHARLSAEWLLSAATGKDRTGLYMAFDEPLSADELTRMHGFIERRAKGEPLQYITGKTSFRFIDVACAPGVLIPRPETELLVDAALEGVDAARAMSPVHVLEIGCGTGCVSCAIASERPGALVTATDISPTAAALARKNRDALGLADAIDIVECDLASGVSPELMGTFAVLVSNPPYIPDDVMRELPEEVADYEPELALAGGVDGLDVYRRLLALAPKALVPGGMLAVELHEDALDAAAALAREQGCWKSVEIRRDLTGRTRFIVAALAGELPAVVLAHEPEGRIVECSQDEPAPEVVADAAAVLRAGGVVVMPTDSVYGIAAAATPSNPGHRRIFDIKRRDLAQTLPLLVSDASELDRLAIDVPSWARSLVERLWPGALTLVVRASEAVPPDYQRENGTVALRVPDSALVRELAREVGPLAATSANTHGMPAPATSADIERRIAESADLTLAAGPTPAGAASTIVDTTSGEPRIVRQGPIPAEAIAALAR</sequence>
<dbReference type="InterPro" id="IPR007848">
    <property type="entry name" value="Small_mtfrase_dom"/>
</dbReference>
<proteinExistence type="inferred from homology"/>
<dbReference type="Pfam" id="PF17827">
    <property type="entry name" value="PrmC_N"/>
    <property type="match status" value="1"/>
</dbReference>
<gene>
    <name evidence="5" type="primary">prmC</name>
    <name evidence="7" type="ORF">Pcatena_15270</name>
</gene>
<dbReference type="PANTHER" id="PTHR18895">
    <property type="entry name" value="HEMK METHYLTRANSFERASE"/>
    <property type="match status" value="1"/>
</dbReference>
<dbReference type="InterPro" id="IPR040758">
    <property type="entry name" value="PrmC_N"/>
</dbReference>
<dbReference type="SUPFAM" id="SSF53335">
    <property type="entry name" value="S-adenosyl-L-methionine-dependent methyltransferases"/>
    <property type="match status" value="1"/>
</dbReference>
<dbReference type="PROSITE" id="PS00092">
    <property type="entry name" value="N6_MTASE"/>
    <property type="match status" value="1"/>
</dbReference>
<dbReference type="EMBL" id="AP019367">
    <property type="protein sequence ID" value="BBH50940.1"/>
    <property type="molecule type" value="Genomic_DNA"/>
</dbReference>
<dbReference type="Gene3D" id="1.10.8.10">
    <property type="entry name" value="DNA helicase RuvA subunit, C-terminal domain"/>
    <property type="match status" value="1"/>
</dbReference>
<dbReference type="GO" id="GO:0003725">
    <property type="term" value="F:double-stranded RNA binding"/>
    <property type="evidence" value="ECO:0007669"/>
    <property type="project" value="InterPro"/>
</dbReference>
<accession>A0A3G9KAH1</accession>
<evidence type="ECO:0000256" key="2">
    <source>
        <dbReference type="ARBA" id="ARBA00022679"/>
    </source>
</evidence>
<dbReference type="InterPro" id="IPR017945">
    <property type="entry name" value="DHBP_synth_RibB-like_a/b_dom"/>
</dbReference>
<dbReference type="NCBIfam" id="TIGR00057">
    <property type="entry name" value="L-threonylcarbamoyladenylate synthase"/>
    <property type="match status" value="1"/>
</dbReference>
<feature type="domain" description="YrdC-like" evidence="6">
    <location>
        <begin position="320"/>
        <end position="506"/>
    </location>
</feature>
<dbReference type="Pfam" id="PF05175">
    <property type="entry name" value="MTS"/>
    <property type="match status" value="1"/>
</dbReference>
<comment type="catalytic activity">
    <reaction evidence="4 5">
        <text>L-glutaminyl-[peptide chain release factor] + S-adenosyl-L-methionine = N(5)-methyl-L-glutaminyl-[peptide chain release factor] + S-adenosyl-L-homocysteine + H(+)</text>
        <dbReference type="Rhea" id="RHEA:42896"/>
        <dbReference type="Rhea" id="RHEA-COMP:10271"/>
        <dbReference type="Rhea" id="RHEA-COMP:10272"/>
        <dbReference type="ChEBI" id="CHEBI:15378"/>
        <dbReference type="ChEBI" id="CHEBI:30011"/>
        <dbReference type="ChEBI" id="CHEBI:57856"/>
        <dbReference type="ChEBI" id="CHEBI:59789"/>
        <dbReference type="ChEBI" id="CHEBI:61891"/>
        <dbReference type="EC" id="2.1.1.297"/>
    </reaction>
</comment>
<feature type="binding site" evidence="5">
    <location>
        <position position="152"/>
    </location>
    <ligand>
        <name>S-adenosyl-L-methionine</name>
        <dbReference type="ChEBI" id="CHEBI:59789"/>
    </ligand>
</feature>
<comment type="function">
    <text evidence="5">Methylates the class 1 translation termination release factors RF1/PrfA and RF2/PrfB on the glutamine residue of the universally conserved GGQ motif.</text>
</comment>
<dbReference type="InterPro" id="IPR050320">
    <property type="entry name" value="N5-glutamine_MTase"/>
</dbReference>
<dbReference type="PANTHER" id="PTHR18895:SF74">
    <property type="entry name" value="MTRF1L RELEASE FACTOR GLUTAMINE METHYLTRANSFERASE"/>
    <property type="match status" value="1"/>
</dbReference>
<comment type="caution">
    <text evidence="5">Lacks conserved residue(s) required for the propagation of feature annotation.</text>
</comment>
<dbReference type="CDD" id="cd02440">
    <property type="entry name" value="AdoMet_MTases"/>
    <property type="match status" value="1"/>
</dbReference>
<keyword evidence="2 5" id="KW-0808">Transferase</keyword>
<dbReference type="InterPro" id="IPR006070">
    <property type="entry name" value="Sua5-like_dom"/>
</dbReference>
<dbReference type="GO" id="GO:0102559">
    <property type="term" value="F:peptide chain release factor N(5)-glutamine methyltransferase activity"/>
    <property type="evidence" value="ECO:0007669"/>
    <property type="project" value="UniProtKB-EC"/>
</dbReference>
<name>A0A3G9KAH1_9ACTN</name>
<dbReference type="SUPFAM" id="SSF55821">
    <property type="entry name" value="YrdC/RibB"/>
    <property type="match status" value="1"/>
</dbReference>
<keyword evidence="3 5" id="KW-0949">S-adenosyl-L-methionine</keyword>
<evidence type="ECO:0000256" key="1">
    <source>
        <dbReference type="ARBA" id="ARBA00022603"/>
    </source>
</evidence>
<dbReference type="InterPro" id="IPR019874">
    <property type="entry name" value="RF_methyltr_PrmC"/>
</dbReference>
<dbReference type="PROSITE" id="PS51163">
    <property type="entry name" value="YRDC"/>
    <property type="match status" value="1"/>
</dbReference>
<dbReference type="Gene3D" id="3.40.50.150">
    <property type="entry name" value="Vaccinia Virus protein VP39"/>
    <property type="match status" value="1"/>
</dbReference>
<dbReference type="NCBIfam" id="TIGR03534">
    <property type="entry name" value="RF_mod_PrmC"/>
    <property type="match status" value="1"/>
</dbReference>
<feature type="binding site" evidence="5">
    <location>
        <begin position="129"/>
        <end position="133"/>
    </location>
    <ligand>
        <name>S-adenosyl-L-methionine</name>
        <dbReference type="ChEBI" id="CHEBI:59789"/>
    </ligand>
</feature>
<keyword evidence="1 5" id="KW-0489">Methyltransferase</keyword>
<dbReference type="Gene3D" id="3.90.870.10">
    <property type="entry name" value="DHBP synthase"/>
    <property type="match status" value="1"/>
</dbReference>
<evidence type="ECO:0000256" key="4">
    <source>
        <dbReference type="ARBA" id="ARBA00048391"/>
    </source>
</evidence>
<dbReference type="AlphaFoldDB" id="A0A3G9KAH1"/>
<dbReference type="RefSeq" id="WP_126423149.1">
    <property type="nucleotide sequence ID" value="NZ_AP019367.1"/>
</dbReference>
<evidence type="ECO:0000313" key="8">
    <source>
        <dbReference type="Proteomes" id="UP000273154"/>
    </source>
</evidence>
<evidence type="ECO:0000256" key="3">
    <source>
        <dbReference type="ARBA" id="ARBA00022691"/>
    </source>
</evidence>
<dbReference type="GO" id="GO:0032259">
    <property type="term" value="P:methylation"/>
    <property type="evidence" value="ECO:0007669"/>
    <property type="project" value="UniProtKB-KW"/>
</dbReference>
<feature type="binding site" evidence="5">
    <location>
        <begin position="199"/>
        <end position="202"/>
    </location>
    <ligand>
        <name>substrate</name>
    </ligand>
</feature>
<organism evidence="7 8">
    <name type="scientific">Parolsenella catena</name>
    <dbReference type="NCBI Taxonomy" id="2003188"/>
    <lineage>
        <taxon>Bacteria</taxon>
        <taxon>Bacillati</taxon>
        <taxon>Actinomycetota</taxon>
        <taxon>Coriobacteriia</taxon>
        <taxon>Coriobacteriales</taxon>
        <taxon>Atopobiaceae</taxon>
        <taxon>Parolsenella</taxon>
    </lineage>
</organism>
<dbReference type="InterPro" id="IPR004556">
    <property type="entry name" value="HemK-like"/>
</dbReference>
<feature type="binding site" evidence="5">
    <location>
        <position position="199"/>
    </location>
    <ligand>
        <name>S-adenosyl-L-methionine</name>
        <dbReference type="ChEBI" id="CHEBI:59789"/>
    </ligand>
</feature>
<evidence type="ECO:0000256" key="5">
    <source>
        <dbReference type="HAMAP-Rule" id="MF_02126"/>
    </source>
</evidence>
<dbReference type="InterPro" id="IPR002052">
    <property type="entry name" value="DNA_methylase_N6_adenine_CS"/>
</dbReference>
<dbReference type="EC" id="2.1.1.297" evidence="5"/>
<dbReference type="InterPro" id="IPR029063">
    <property type="entry name" value="SAM-dependent_MTases_sf"/>
</dbReference>
<comment type="similarity">
    <text evidence="5">Belongs to the protein N5-glutamine methyltransferase family. PrmC subfamily.</text>
</comment>
<dbReference type="OrthoDB" id="9800643at2"/>
<dbReference type="GeneID" id="88849761"/>
<dbReference type="Pfam" id="PF01300">
    <property type="entry name" value="Sua5_yciO_yrdC"/>
    <property type="match status" value="1"/>
</dbReference>
<dbReference type="NCBIfam" id="TIGR00536">
    <property type="entry name" value="hemK_fam"/>
    <property type="match status" value="1"/>
</dbReference>